<sequence>MLDIEAGRVSIYYHQPHFIRIKQQLKGLEDGGESQVLTDSEGGVTSQRDVTLGRRSGEEELILANLGSPQGLLGSPLCQILKVLLLPTAAEPVL</sequence>
<keyword evidence="2" id="KW-1185">Reference proteome</keyword>
<gene>
    <name evidence="1" type="ORF">DV515_00007621</name>
</gene>
<name>A0A3L8SH30_CHLGU</name>
<comment type="caution">
    <text evidence="1">The sequence shown here is derived from an EMBL/GenBank/DDBJ whole genome shotgun (WGS) entry which is preliminary data.</text>
</comment>
<accession>A0A3L8SH30</accession>
<proteinExistence type="predicted"/>
<evidence type="ECO:0000313" key="2">
    <source>
        <dbReference type="Proteomes" id="UP000276834"/>
    </source>
</evidence>
<protein>
    <submittedName>
        <fullName evidence="1">Uncharacterized protein</fullName>
    </submittedName>
</protein>
<dbReference type="Proteomes" id="UP000276834">
    <property type="component" value="Unassembled WGS sequence"/>
</dbReference>
<reference evidence="1 2" key="1">
    <citation type="journal article" date="2018" name="Proc. R. Soc. B">
        <title>A non-coding region near Follistatin controls head colour polymorphism in the Gouldian finch.</title>
        <authorList>
            <person name="Toomey M.B."/>
            <person name="Marques C.I."/>
            <person name="Andrade P."/>
            <person name="Araujo P.M."/>
            <person name="Sabatino S."/>
            <person name="Gazda M.A."/>
            <person name="Afonso S."/>
            <person name="Lopes R.J."/>
            <person name="Corbo J.C."/>
            <person name="Carneiro M."/>
        </authorList>
    </citation>
    <scope>NUCLEOTIDE SEQUENCE [LARGE SCALE GENOMIC DNA]</scope>
    <source>
        <strain evidence="1">Red01</strain>
        <tissue evidence="1">Muscle</tissue>
    </source>
</reference>
<feature type="non-terminal residue" evidence="1">
    <location>
        <position position="94"/>
    </location>
</feature>
<evidence type="ECO:0000313" key="1">
    <source>
        <dbReference type="EMBL" id="RLW01992.1"/>
    </source>
</evidence>
<organism evidence="1 2">
    <name type="scientific">Chloebia gouldiae</name>
    <name type="common">Gouldian finch</name>
    <name type="synonym">Erythrura gouldiae</name>
    <dbReference type="NCBI Taxonomy" id="44316"/>
    <lineage>
        <taxon>Eukaryota</taxon>
        <taxon>Metazoa</taxon>
        <taxon>Chordata</taxon>
        <taxon>Craniata</taxon>
        <taxon>Vertebrata</taxon>
        <taxon>Euteleostomi</taxon>
        <taxon>Archelosauria</taxon>
        <taxon>Archosauria</taxon>
        <taxon>Dinosauria</taxon>
        <taxon>Saurischia</taxon>
        <taxon>Theropoda</taxon>
        <taxon>Coelurosauria</taxon>
        <taxon>Aves</taxon>
        <taxon>Neognathae</taxon>
        <taxon>Neoaves</taxon>
        <taxon>Telluraves</taxon>
        <taxon>Australaves</taxon>
        <taxon>Passeriformes</taxon>
        <taxon>Passeroidea</taxon>
        <taxon>Passeridae</taxon>
        <taxon>Chloebia</taxon>
    </lineage>
</organism>
<dbReference type="AlphaFoldDB" id="A0A3L8SH30"/>
<dbReference type="EMBL" id="QUSF01000020">
    <property type="protein sequence ID" value="RLW01992.1"/>
    <property type="molecule type" value="Genomic_DNA"/>
</dbReference>